<keyword evidence="4 6" id="KW-1133">Transmembrane helix</keyword>
<dbReference type="Proteomes" id="UP000653565">
    <property type="component" value="Unassembled WGS sequence"/>
</dbReference>
<evidence type="ECO:0008006" key="9">
    <source>
        <dbReference type="Google" id="ProtNLM"/>
    </source>
</evidence>
<dbReference type="GO" id="GO:0022857">
    <property type="term" value="F:transmembrane transporter activity"/>
    <property type="evidence" value="ECO:0007669"/>
    <property type="project" value="InterPro"/>
</dbReference>
<dbReference type="PANTHER" id="PTHR11654">
    <property type="entry name" value="OLIGOPEPTIDE TRANSPORTER-RELATED"/>
    <property type="match status" value="1"/>
</dbReference>
<name>A0A8H4H275_9EURO</name>
<dbReference type="InterPro" id="IPR000109">
    <property type="entry name" value="POT_fam"/>
</dbReference>
<dbReference type="GO" id="GO:0016020">
    <property type="term" value="C:membrane"/>
    <property type="evidence" value="ECO:0007669"/>
    <property type="project" value="UniProtKB-SubCell"/>
</dbReference>
<feature type="transmembrane region" description="Helical" evidence="6">
    <location>
        <begin position="389"/>
        <end position="407"/>
    </location>
</feature>
<dbReference type="Pfam" id="PF00854">
    <property type="entry name" value="PTR2"/>
    <property type="match status" value="1"/>
</dbReference>
<gene>
    <name evidence="7" type="ORF">CNMCM6805_009551</name>
</gene>
<evidence type="ECO:0000313" key="8">
    <source>
        <dbReference type="Proteomes" id="UP000653565"/>
    </source>
</evidence>
<keyword evidence="8" id="KW-1185">Reference proteome</keyword>
<accession>A0A8H4H275</accession>
<feature type="transmembrane region" description="Helical" evidence="6">
    <location>
        <begin position="147"/>
        <end position="171"/>
    </location>
</feature>
<dbReference type="AlphaFoldDB" id="A0A8H4H275"/>
<sequence length="540" mass="59368">MAFSGKIKLADSFECEHVEIAEPEKRDLRRVCDDISLDIFLVAVVELAERFTYRSITAPMQNYIQHGRDDVLHHGALGLGQKVATGISYFFVGWCYLAPIFGAIVADSYLGRFKTIFLGTGLSVCGVLVLFITSLPPSLEHGGGLPGLMLALILIGLGCGGIKSNVGPLIAEQYSMRTERVKTLQSGEMVIVDPNITVQTVYARYYWIINIGALSIIPASWLELKVDFWAAFMMPLCLWLLAIVALVAGRKKYVVQQPHGSAVTKAIRVLCISLKNNGNMDAARPFAMEATGAVACWDDTFVDELKRALVACRVFLLYPIFWLCNGQANNNLVSQASSLKTYGMPHDMMGLFNPLAILIAVPLFERLINPALRSFDIPFKPISRMTTGFVAIALAIAIAAIIQQLIYQSPPSHVSILLQIPVYALIGLSEFFASLSGMEYAYTKAPKSMRSIVSALFLLTCTIGSTVGITLSPVSVDPKVLVEYASLSITMFATAIVFYFCFRKYNQMEETMNVIGETSKEGSRKSSVEDIHDLCQLEKQ</sequence>
<evidence type="ECO:0000256" key="6">
    <source>
        <dbReference type="SAM" id="Phobius"/>
    </source>
</evidence>
<feature type="transmembrane region" description="Helical" evidence="6">
    <location>
        <begin position="484"/>
        <end position="502"/>
    </location>
</feature>
<dbReference type="PROSITE" id="PS01022">
    <property type="entry name" value="PTR2_1"/>
    <property type="match status" value="1"/>
</dbReference>
<feature type="transmembrane region" description="Helical" evidence="6">
    <location>
        <begin position="116"/>
        <end position="135"/>
    </location>
</feature>
<evidence type="ECO:0000256" key="1">
    <source>
        <dbReference type="ARBA" id="ARBA00004141"/>
    </source>
</evidence>
<evidence type="ECO:0000313" key="7">
    <source>
        <dbReference type="EMBL" id="KAF4233066.1"/>
    </source>
</evidence>
<dbReference type="InterPro" id="IPR018456">
    <property type="entry name" value="PTR2_symporter_CS"/>
</dbReference>
<organism evidence="7 8">
    <name type="scientific">Aspergillus fumigatiaffinis</name>
    <dbReference type="NCBI Taxonomy" id="340414"/>
    <lineage>
        <taxon>Eukaryota</taxon>
        <taxon>Fungi</taxon>
        <taxon>Dikarya</taxon>
        <taxon>Ascomycota</taxon>
        <taxon>Pezizomycotina</taxon>
        <taxon>Eurotiomycetes</taxon>
        <taxon>Eurotiomycetidae</taxon>
        <taxon>Eurotiales</taxon>
        <taxon>Aspergillaceae</taxon>
        <taxon>Aspergillus</taxon>
        <taxon>Aspergillus subgen. Fumigati</taxon>
    </lineage>
</organism>
<dbReference type="GO" id="GO:0006857">
    <property type="term" value="P:oligopeptide transport"/>
    <property type="evidence" value="ECO:0007669"/>
    <property type="project" value="InterPro"/>
</dbReference>
<keyword evidence="3 6" id="KW-0812">Transmembrane</keyword>
<protein>
    <recommendedName>
        <fullName evidence="9">Oligopeptide transporter</fullName>
    </recommendedName>
</protein>
<feature type="transmembrane region" description="Helical" evidence="6">
    <location>
        <begin position="228"/>
        <end position="248"/>
    </location>
</feature>
<feature type="transmembrane region" description="Helical" evidence="6">
    <location>
        <begin position="205"/>
        <end position="222"/>
    </location>
</feature>
<dbReference type="SUPFAM" id="SSF103473">
    <property type="entry name" value="MFS general substrate transporter"/>
    <property type="match status" value="1"/>
</dbReference>
<comment type="similarity">
    <text evidence="2">Belongs to the major facilitator superfamily. Proton-dependent oligopeptide transporter (POT/PTR) (TC 2.A.17) family.</text>
</comment>
<comment type="caution">
    <text evidence="7">The sequence shown here is derived from an EMBL/GenBank/DDBJ whole genome shotgun (WGS) entry which is preliminary data.</text>
</comment>
<evidence type="ECO:0000256" key="2">
    <source>
        <dbReference type="ARBA" id="ARBA00005982"/>
    </source>
</evidence>
<proteinExistence type="inferred from homology"/>
<feature type="transmembrane region" description="Helical" evidence="6">
    <location>
        <begin position="87"/>
        <end position="109"/>
    </location>
</feature>
<evidence type="ECO:0000256" key="4">
    <source>
        <dbReference type="ARBA" id="ARBA00022989"/>
    </source>
</evidence>
<feature type="transmembrane region" description="Helical" evidence="6">
    <location>
        <begin position="452"/>
        <end position="472"/>
    </location>
</feature>
<comment type="subcellular location">
    <subcellularLocation>
        <location evidence="1">Membrane</location>
        <topology evidence="1">Multi-pass membrane protein</topology>
    </subcellularLocation>
</comment>
<dbReference type="EMBL" id="JAAAPX010000083">
    <property type="protein sequence ID" value="KAF4233066.1"/>
    <property type="molecule type" value="Genomic_DNA"/>
</dbReference>
<dbReference type="InterPro" id="IPR036259">
    <property type="entry name" value="MFS_trans_sf"/>
</dbReference>
<reference evidence="7" key="1">
    <citation type="journal article" date="2020" name="bioRxiv">
        <title>Genomic and phenotypic heterogeneity of clinical isolates of the human pathogens Aspergillus fumigatus, Aspergillus lentulus and Aspergillus fumigatiaffinis.</title>
        <authorList>
            <person name="dos Santos R.A.C."/>
            <person name="Steenwyk J.L."/>
            <person name="Rivero-Menendez O."/>
            <person name="Mead M.E."/>
            <person name="Silva L.P."/>
            <person name="Bastos R.W."/>
            <person name="Alastruey-Izquierdo A."/>
            <person name="Goldman G.H."/>
            <person name="Rokas A."/>
        </authorList>
    </citation>
    <scope>NUCLEOTIDE SEQUENCE</scope>
    <source>
        <strain evidence="7">CNM-CM6805</strain>
    </source>
</reference>
<keyword evidence="5 6" id="KW-0472">Membrane</keyword>
<evidence type="ECO:0000256" key="3">
    <source>
        <dbReference type="ARBA" id="ARBA00022692"/>
    </source>
</evidence>
<dbReference type="Gene3D" id="1.20.1250.20">
    <property type="entry name" value="MFS general substrate transporter like domains"/>
    <property type="match status" value="1"/>
</dbReference>
<evidence type="ECO:0000256" key="5">
    <source>
        <dbReference type="ARBA" id="ARBA00023136"/>
    </source>
</evidence>
<reference evidence="7" key="2">
    <citation type="submission" date="2020-04" db="EMBL/GenBank/DDBJ databases">
        <authorList>
            <person name="Santos R.A.C."/>
            <person name="Steenwyk J.L."/>
            <person name="Rivero-Menendez O."/>
            <person name="Mead M.E."/>
            <person name="Silva L.P."/>
            <person name="Bastos R.W."/>
            <person name="Alastruey-Izquierdo A."/>
            <person name="Goldman G.H."/>
            <person name="Rokas A."/>
        </authorList>
    </citation>
    <scope>NUCLEOTIDE SEQUENCE</scope>
    <source>
        <strain evidence="7">CNM-CM6805</strain>
    </source>
</reference>
<feature type="transmembrane region" description="Helical" evidence="6">
    <location>
        <begin position="413"/>
        <end position="432"/>
    </location>
</feature>